<name>A0A6M4ILZ0_9BACT</name>
<dbReference type="InterPro" id="IPR002747">
    <property type="entry name" value="SAM_OH_AdoTrfase"/>
</dbReference>
<dbReference type="PIRSF" id="PIRSF006779">
    <property type="entry name" value="UCP006779"/>
    <property type="match status" value="1"/>
</dbReference>
<evidence type="ECO:0000313" key="6">
    <source>
        <dbReference type="Proteomes" id="UP000500938"/>
    </source>
</evidence>
<feature type="domain" description="S-adenosyl-l-methionine hydroxide adenosyltransferase N-terminal" evidence="3">
    <location>
        <begin position="6"/>
        <end position="146"/>
    </location>
</feature>
<sequence length="252" mass="26497">MIAPAITLLTDFGTADGYVAEMKGVLTTLAPGIPLLDLTHDVPAQDVAFARLTVARYWRRFPVGTVHLVVVDPGVGTSREAIAVCSEGRYLVGPDNGVLSPALFALDARVVSLTVDVQASPTFHARDVFAPAAAQLARGVSIDMIGEPFTQPVRLRTAQPRRAPDGALHGEILTIDRFGNAITNLAARDGAAVQVGGHQVRVVRTYGEAAPGELVALVGSSGFVEIAVRDGHAAARLRLSRGQAVELAPVMR</sequence>
<feature type="domain" description="S-adenosyl-l-methionine hydroxide adenosyltransferase C-terminal" evidence="4">
    <location>
        <begin position="170"/>
        <end position="246"/>
    </location>
</feature>
<dbReference type="Pfam" id="PF01887">
    <property type="entry name" value="SAM_HAT_N"/>
    <property type="match status" value="1"/>
</dbReference>
<dbReference type="SUPFAM" id="SSF101852">
    <property type="entry name" value="Bacterial fluorinating enzyme, C-terminal domain"/>
    <property type="match status" value="1"/>
</dbReference>
<dbReference type="Pfam" id="PF20257">
    <property type="entry name" value="SAM_HAT_C"/>
    <property type="match status" value="1"/>
</dbReference>
<evidence type="ECO:0000313" key="5">
    <source>
        <dbReference type="EMBL" id="QJR34426.1"/>
    </source>
</evidence>
<comment type="similarity">
    <text evidence="2">Belongs to the SAM hydrolase / SAM-dependent halogenase family.</text>
</comment>
<dbReference type="InterPro" id="IPR046470">
    <property type="entry name" value="SAM_HAT_C"/>
</dbReference>
<evidence type="ECO:0000256" key="1">
    <source>
        <dbReference type="ARBA" id="ARBA00022691"/>
    </source>
</evidence>
<evidence type="ECO:0000259" key="3">
    <source>
        <dbReference type="Pfam" id="PF01887"/>
    </source>
</evidence>
<keyword evidence="1" id="KW-0949">S-adenosyl-L-methionine</keyword>
<organism evidence="5 6">
    <name type="scientific">Gemmatimonas groenlandica</name>
    <dbReference type="NCBI Taxonomy" id="2732249"/>
    <lineage>
        <taxon>Bacteria</taxon>
        <taxon>Pseudomonadati</taxon>
        <taxon>Gemmatimonadota</taxon>
        <taxon>Gemmatimonadia</taxon>
        <taxon>Gemmatimonadales</taxon>
        <taxon>Gemmatimonadaceae</taxon>
        <taxon>Gemmatimonas</taxon>
    </lineage>
</organism>
<dbReference type="InterPro" id="IPR046469">
    <property type="entry name" value="SAM_HAT_N"/>
</dbReference>
<dbReference type="KEGG" id="ggr:HKW67_02255"/>
<gene>
    <name evidence="5" type="ORF">HKW67_02255</name>
</gene>
<protein>
    <submittedName>
        <fullName evidence="5">SAM-dependent chlorinase/fluorinase</fullName>
    </submittedName>
</protein>
<evidence type="ECO:0000259" key="4">
    <source>
        <dbReference type="Pfam" id="PF20257"/>
    </source>
</evidence>
<accession>A0A6M4ILZ0</accession>
<proteinExistence type="inferred from homology"/>
<dbReference type="PANTHER" id="PTHR35092">
    <property type="entry name" value="CHLORINASE MJ1651"/>
    <property type="match status" value="1"/>
</dbReference>
<dbReference type="Gene3D" id="2.40.30.90">
    <property type="entry name" value="Bacterial fluorinating enzyme like"/>
    <property type="match status" value="1"/>
</dbReference>
<dbReference type="AlphaFoldDB" id="A0A6M4ILZ0"/>
<dbReference type="Gene3D" id="3.40.50.10790">
    <property type="entry name" value="S-adenosyl-l-methionine hydroxide adenosyltransferase, N-terminal"/>
    <property type="match status" value="1"/>
</dbReference>
<dbReference type="EMBL" id="CP053085">
    <property type="protein sequence ID" value="QJR34426.1"/>
    <property type="molecule type" value="Genomic_DNA"/>
</dbReference>
<dbReference type="SUPFAM" id="SSF102522">
    <property type="entry name" value="Bacterial fluorinating enzyme, N-terminal domain"/>
    <property type="match status" value="1"/>
</dbReference>
<dbReference type="PANTHER" id="PTHR35092:SF1">
    <property type="entry name" value="CHLORINASE MJ1651"/>
    <property type="match status" value="1"/>
</dbReference>
<dbReference type="InterPro" id="IPR023227">
    <property type="entry name" value="SAM_OH_AdoTrfase_C_sf"/>
</dbReference>
<evidence type="ECO:0000256" key="2">
    <source>
        <dbReference type="ARBA" id="ARBA00024035"/>
    </source>
</evidence>
<dbReference type="RefSeq" id="WP_171223852.1">
    <property type="nucleotide sequence ID" value="NZ_CP053085.1"/>
</dbReference>
<dbReference type="Proteomes" id="UP000500938">
    <property type="component" value="Chromosome"/>
</dbReference>
<reference evidence="5 6" key="1">
    <citation type="submission" date="2020-05" db="EMBL/GenBank/DDBJ databases">
        <title>Complete genome sequence of Gemmatimonas greenlandica TET16.</title>
        <authorList>
            <person name="Zeng Y."/>
        </authorList>
    </citation>
    <scope>NUCLEOTIDE SEQUENCE [LARGE SCALE GENOMIC DNA]</scope>
    <source>
        <strain evidence="5 6">TET16</strain>
    </source>
</reference>
<keyword evidence="6" id="KW-1185">Reference proteome</keyword>
<dbReference type="InterPro" id="IPR023228">
    <property type="entry name" value="SAM_OH_AdoTrfase_N_sf"/>
</dbReference>